<sequence length="136" mass="15400">MLDHHPSFFIAVAIVATQLAASDLFKQNFVGFASEFEFVGRVETHRQQRRGGKDHQSDNSVERAFRLCAAAFYKARLFQHHADKQNSDCHGTFAGEYHNACKNPFTALLGNHFVDIRNKAVDIPWDIVKAGTRHTE</sequence>
<protein>
    <submittedName>
        <fullName evidence="1">Uncharacterized protein</fullName>
    </submittedName>
</protein>
<dbReference type="EMBL" id="VSSQ01075459">
    <property type="protein sequence ID" value="MPN26053.1"/>
    <property type="molecule type" value="Genomic_DNA"/>
</dbReference>
<name>A0A645GQV0_9ZZZZ</name>
<proteinExistence type="predicted"/>
<accession>A0A645GQV0</accession>
<reference evidence="1" key="1">
    <citation type="submission" date="2019-08" db="EMBL/GenBank/DDBJ databases">
        <authorList>
            <person name="Kucharzyk K."/>
            <person name="Murdoch R.W."/>
            <person name="Higgins S."/>
            <person name="Loffler F."/>
        </authorList>
    </citation>
    <scope>NUCLEOTIDE SEQUENCE</scope>
</reference>
<gene>
    <name evidence="1" type="ORF">SDC9_173475</name>
</gene>
<organism evidence="1">
    <name type="scientific">bioreactor metagenome</name>
    <dbReference type="NCBI Taxonomy" id="1076179"/>
    <lineage>
        <taxon>unclassified sequences</taxon>
        <taxon>metagenomes</taxon>
        <taxon>ecological metagenomes</taxon>
    </lineage>
</organism>
<dbReference type="AlphaFoldDB" id="A0A645GQV0"/>
<evidence type="ECO:0000313" key="1">
    <source>
        <dbReference type="EMBL" id="MPN26053.1"/>
    </source>
</evidence>
<comment type="caution">
    <text evidence="1">The sequence shown here is derived from an EMBL/GenBank/DDBJ whole genome shotgun (WGS) entry which is preliminary data.</text>
</comment>